<accession>Q5KGX2</accession>
<dbReference type="Pfam" id="PF00400">
    <property type="entry name" value="WD40"/>
    <property type="match status" value="2"/>
</dbReference>
<dbReference type="RefSeq" id="XP_024512960.1">
    <property type="nucleotide sequence ID" value="XM_024657205.1"/>
</dbReference>
<dbReference type="PROSITE" id="PS00678">
    <property type="entry name" value="WD_REPEATS_1"/>
    <property type="match status" value="1"/>
</dbReference>
<dbReference type="InterPro" id="IPR001680">
    <property type="entry name" value="WD40_rpt"/>
</dbReference>
<dbReference type="InterPro" id="IPR036322">
    <property type="entry name" value="WD40_repeat_dom_sf"/>
</dbReference>
<gene>
    <name evidence="8" type="ordered locus">CNE02030</name>
</gene>
<dbReference type="PaxDb" id="214684-Q5KGX2"/>
<dbReference type="STRING" id="214684.Q5KGX2"/>
<dbReference type="eggNOG" id="KOG1034">
    <property type="taxonomic scope" value="Eukaryota"/>
</dbReference>
<dbReference type="FunFam" id="2.130.10.10:FF:001093">
    <property type="entry name" value="Unplaced genomic scaffold supercont2.10, whole genome shotgun sequence"/>
    <property type="match status" value="1"/>
</dbReference>
<name>Q5KGX2_CRYD1</name>
<dbReference type="KEGG" id="cne:CNE02030"/>
<dbReference type="EMBL" id="AE017345">
    <property type="protein sequence ID" value="AAW43826.2"/>
    <property type="molecule type" value="Genomic_DNA"/>
</dbReference>
<protein>
    <recommendedName>
        <fullName evidence="10">Polycomb protein EED</fullName>
    </recommendedName>
</protein>
<dbReference type="GeneID" id="3257534"/>
<evidence type="ECO:0008006" key="10">
    <source>
        <dbReference type="Google" id="ProtNLM"/>
    </source>
</evidence>
<dbReference type="InterPro" id="IPR019775">
    <property type="entry name" value="WD40_repeat_CS"/>
</dbReference>
<dbReference type="InParanoid" id="Q5KGX2"/>
<proteinExistence type="inferred from homology"/>
<sequence>MLARSESAHSTLDFGSETTHSPLPSAEQESRWYRRDPGNSKQRWTSHPYAIHSVIHQGDSLTNDLDRYDDAKFWPFVGALKPWKRPDGLDQWKWDDFEDTVAFCGLNKLMIGKCADNQPWRVMLDMSFEDDTLYTLAWTYHPFTCHPLIAVAGANALIYIIDIITKRCIRTLKGHGDEILCLAFAPLNPHILASTSSDRSIRIWNILGSDAPSPHPGDLPSENYPMADADEGNVIVAVLAGEGKGGHRAYVVSCAFHPTKRAIATCGMDYTAKIWPLPPFPDPSPVPIPTPLGYRPIIMYFPLFSTSRLHYGFLDWIEWITDDILIIRGDKVMVTWQWLSYSRYFREDEYAPLSMEPASYSDYTDSGSFMVVSRVNTLTDMWFRHPHLHRGFHPTSADLARFPNSNNIVTDPLLACPHQMDPREMRKHWYPEVRLYNFLMARDGRPPRPITELRPYKPEIYNISVDFEKENTEGSKMRKKSSTQQVVKRKYITFPDEGSETRSAAGSAHNSLLVPWRLRPTTSPWPTKREPWLRSQYRTGICNVAISPRGARWIVGVGEGAISHCHSSRIEIFFLNQRVCYRFVNSFLIRIMGLHYAISHFFFTPIASSTSFPCVMLCAVPSPVMPAITWIGVPGWLFAELTLGLGLVGPLTKGVGGRRLLGDVWGGRTSSIAESEKLTDLRLCPNRFVRLPIDDRLERE</sequence>
<dbReference type="PROSITE" id="PS50294">
    <property type="entry name" value="WD_REPEATS_REGION"/>
    <property type="match status" value="2"/>
</dbReference>
<dbReference type="AlphaFoldDB" id="Q5KGX2"/>
<dbReference type="GO" id="GO:0035098">
    <property type="term" value="C:ESC/E(Z) complex"/>
    <property type="evidence" value="ECO:0000318"/>
    <property type="project" value="GO_Central"/>
</dbReference>
<dbReference type="InterPro" id="IPR015943">
    <property type="entry name" value="WD40/YVTN_repeat-like_dom_sf"/>
</dbReference>
<reference evidence="8 9" key="1">
    <citation type="journal article" date="2005" name="Science">
        <title>The genome of the basidiomycetous yeast and human pathogen Cryptococcus neoformans.</title>
        <authorList>
            <person name="Loftus B.J."/>
            <person name="Fung E."/>
            <person name="Roncaglia P."/>
            <person name="Rowley D."/>
            <person name="Amedeo P."/>
            <person name="Bruno D."/>
            <person name="Vamathevan J."/>
            <person name="Miranda M."/>
            <person name="Anderson I.J."/>
            <person name="Fraser J.A."/>
            <person name="Allen J.E."/>
            <person name="Bosdet I.E."/>
            <person name="Brent M.R."/>
            <person name="Chiu R."/>
            <person name="Doering T.L."/>
            <person name="Donlin M.J."/>
            <person name="D'Souza C.A."/>
            <person name="Fox D.S."/>
            <person name="Grinberg V."/>
            <person name="Fu J."/>
            <person name="Fukushima M."/>
            <person name="Haas B.J."/>
            <person name="Huang J.C."/>
            <person name="Janbon G."/>
            <person name="Jones S.J."/>
            <person name="Koo H.L."/>
            <person name="Krzywinski M.I."/>
            <person name="Kwon-Chung J.K."/>
            <person name="Lengeler K.B."/>
            <person name="Maiti R."/>
            <person name="Marra M.A."/>
            <person name="Marra R.E."/>
            <person name="Mathewson C.A."/>
            <person name="Mitchell T.G."/>
            <person name="Pertea M."/>
            <person name="Riggs F.R."/>
            <person name="Salzberg S.L."/>
            <person name="Schein J.E."/>
            <person name="Shvartsbeyn A."/>
            <person name="Shin H."/>
            <person name="Shumway M."/>
            <person name="Specht C.A."/>
            <person name="Suh B.B."/>
            <person name="Tenney A."/>
            <person name="Utterback T.R."/>
            <person name="Wickes B.L."/>
            <person name="Wortman J.R."/>
            <person name="Wye N.H."/>
            <person name="Kronstad J.W."/>
            <person name="Lodge J.K."/>
            <person name="Heitman J."/>
            <person name="Davis R.W."/>
            <person name="Fraser C.M."/>
            <person name="Hyman R.W."/>
        </authorList>
    </citation>
    <scope>NUCLEOTIDE SEQUENCE [LARGE SCALE GENOMIC DNA]</scope>
    <source>
        <strain evidence="9">JEC21 / ATCC MYA-565</strain>
    </source>
</reference>
<dbReference type="PANTHER" id="PTHR10253">
    <property type="entry name" value="POLYCOMB PROTEIN"/>
    <property type="match status" value="1"/>
</dbReference>
<keyword evidence="3" id="KW-0677">Repeat</keyword>
<evidence type="ECO:0000256" key="6">
    <source>
        <dbReference type="PROSITE-ProRule" id="PRU00221"/>
    </source>
</evidence>
<feature type="compositionally biased region" description="Basic and acidic residues" evidence="7">
    <location>
        <begin position="28"/>
        <end position="38"/>
    </location>
</feature>
<organism evidence="8 9">
    <name type="scientific">Cryptococcus deneoformans (strain JEC21 / ATCC MYA-565)</name>
    <name type="common">Cryptococcus neoformans var. neoformans serotype D</name>
    <dbReference type="NCBI Taxonomy" id="214684"/>
    <lineage>
        <taxon>Eukaryota</taxon>
        <taxon>Fungi</taxon>
        <taxon>Dikarya</taxon>
        <taxon>Basidiomycota</taxon>
        <taxon>Agaricomycotina</taxon>
        <taxon>Tremellomycetes</taxon>
        <taxon>Tremellales</taxon>
        <taxon>Cryptococcaceae</taxon>
        <taxon>Cryptococcus</taxon>
        <taxon>Cryptococcus neoformans species complex</taxon>
    </lineage>
</organism>
<dbReference type="SMART" id="SM00320">
    <property type="entry name" value="WD40"/>
    <property type="match status" value="2"/>
</dbReference>
<evidence type="ECO:0000256" key="1">
    <source>
        <dbReference type="ARBA" id="ARBA00008075"/>
    </source>
</evidence>
<dbReference type="VEuPathDB" id="FungiDB:CNE02030"/>
<evidence type="ECO:0000256" key="7">
    <source>
        <dbReference type="SAM" id="MobiDB-lite"/>
    </source>
</evidence>
<dbReference type="PROSITE" id="PS50082">
    <property type="entry name" value="WD_REPEATS_2"/>
    <property type="match status" value="2"/>
</dbReference>
<comment type="similarity">
    <text evidence="1">Belongs to the WD repeat ESC family.</text>
</comment>
<keyword evidence="9" id="KW-1185">Reference proteome</keyword>
<dbReference type="GO" id="GO:0031507">
    <property type="term" value="P:heterochromatin formation"/>
    <property type="evidence" value="ECO:0000318"/>
    <property type="project" value="GO_Central"/>
</dbReference>
<feature type="repeat" description="WD" evidence="6">
    <location>
        <begin position="172"/>
        <end position="206"/>
    </location>
</feature>
<evidence type="ECO:0000256" key="3">
    <source>
        <dbReference type="ARBA" id="ARBA00022737"/>
    </source>
</evidence>
<dbReference type="InterPro" id="IPR051243">
    <property type="entry name" value="PcG_WD-repeat"/>
</dbReference>
<evidence type="ECO:0000313" key="9">
    <source>
        <dbReference type="Proteomes" id="UP000002149"/>
    </source>
</evidence>
<dbReference type="Gene3D" id="2.130.10.10">
    <property type="entry name" value="YVTN repeat-like/Quinoprotein amine dehydrogenase"/>
    <property type="match status" value="1"/>
</dbReference>
<dbReference type="OrthoDB" id="7318948at2759"/>
<evidence type="ECO:0000256" key="5">
    <source>
        <dbReference type="ARBA" id="ARBA00023163"/>
    </source>
</evidence>
<evidence type="ECO:0000256" key="4">
    <source>
        <dbReference type="ARBA" id="ARBA00023015"/>
    </source>
</evidence>
<keyword evidence="4" id="KW-0805">Transcription regulation</keyword>
<keyword evidence="5" id="KW-0804">Transcription</keyword>
<dbReference type="Proteomes" id="UP000002149">
    <property type="component" value="Chromosome 5"/>
</dbReference>
<feature type="repeat" description="WD" evidence="6">
    <location>
        <begin position="244"/>
        <end position="275"/>
    </location>
</feature>
<evidence type="ECO:0000313" key="8">
    <source>
        <dbReference type="EMBL" id="AAW43826.2"/>
    </source>
</evidence>
<evidence type="ECO:0000256" key="2">
    <source>
        <dbReference type="ARBA" id="ARBA00022574"/>
    </source>
</evidence>
<keyword evidence="2 6" id="KW-0853">WD repeat</keyword>
<dbReference type="HOGENOM" id="CLU_477346_0_0_1"/>
<dbReference type="SUPFAM" id="SSF50978">
    <property type="entry name" value="WD40 repeat-like"/>
    <property type="match status" value="1"/>
</dbReference>
<dbReference type="GO" id="GO:0000122">
    <property type="term" value="P:negative regulation of transcription by RNA polymerase II"/>
    <property type="evidence" value="ECO:0000318"/>
    <property type="project" value="GO_Central"/>
</dbReference>
<feature type="region of interest" description="Disordered" evidence="7">
    <location>
        <begin position="1"/>
        <end position="44"/>
    </location>
</feature>